<dbReference type="OrthoDB" id="7754877at2"/>
<name>A0A562NL69_9RHOB</name>
<organism evidence="1 2">
    <name type="scientific">Paracoccus sulfuroxidans</name>
    <dbReference type="NCBI Taxonomy" id="384678"/>
    <lineage>
        <taxon>Bacteria</taxon>
        <taxon>Pseudomonadati</taxon>
        <taxon>Pseudomonadota</taxon>
        <taxon>Alphaproteobacteria</taxon>
        <taxon>Rhodobacterales</taxon>
        <taxon>Paracoccaceae</taxon>
        <taxon>Paracoccus</taxon>
    </lineage>
</organism>
<dbReference type="RefSeq" id="WP_145398534.1">
    <property type="nucleotide sequence ID" value="NZ_VLKU01000008.1"/>
</dbReference>
<dbReference type="Proteomes" id="UP000316225">
    <property type="component" value="Unassembled WGS sequence"/>
</dbReference>
<gene>
    <name evidence="1" type="ORF">IQ24_02616</name>
</gene>
<comment type="caution">
    <text evidence="1">The sequence shown here is derived from an EMBL/GenBank/DDBJ whole genome shotgun (WGS) entry which is preliminary data.</text>
</comment>
<keyword evidence="2" id="KW-1185">Reference proteome</keyword>
<accession>A0A562NL69</accession>
<protein>
    <submittedName>
        <fullName evidence="1">Uncharacterized protein</fullName>
    </submittedName>
</protein>
<dbReference type="AlphaFoldDB" id="A0A562NL69"/>
<evidence type="ECO:0000313" key="1">
    <source>
        <dbReference type="EMBL" id="TWI32741.1"/>
    </source>
</evidence>
<proteinExistence type="predicted"/>
<sequence>MIEIEGPDGVIYEFPEGTDDATMAKAMQQVYGAPQPAQPSGVPDDVRARWQAAKAGTLEVSPESAARHEAASQMTGQGGLNNAAQAAGDGLFFGFGDEISARLNALTGYDANSGTYGNRTNYDDQLRAVRGQEDQFRQDHPVASIGAEFGGAMIPAAFGAGLLGQAASWKGKIASGAAAGGMMGAAYGFGEGEGGLANRVERGYRDGILGLALGAALPAATGAVRSVAQGRAAKKALNEAAKNAPTSAELRAMGNALYKQIDDAGVQIKPEAFDDMRGGLLDYLRANTGFDELPGPGSLTPNTGRVMQIMDQAGERMAAEPTAALPFRSLDQMRRQAGAAAGNVANKTDQRAGVAVIEQLDDFVQRLGPDDVLGGDLDALKTAIPKAREVWSRMSKSQLVDNAMERSENYLSGAASGVRNQFKNILQNKKLASQFTAAEKAALRSVTHGSALDQIINLAGGGLAQMGSIGGGFAAGGPLGALAGTGLAAGQRKLAEAVTMRSAERARAAIASGALRQQGVLDALAIAGQRPERLTGTGLLGMLPQSADALQTLLTGR</sequence>
<evidence type="ECO:0000313" key="2">
    <source>
        <dbReference type="Proteomes" id="UP000316225"/>
    </source>
</evidence>
<reference evidence="1 2" key="1">
    <citation type="journal article" date="2015" name="Stand. Genomic Sci.">
        <title>Genomic Encyclopedia of Bacterial and Archaeal Type Strains, Phase III: the genomes of soil and plant-associated and newly described type strains.</title>
        <authorList>
            <person name="Whitman W.B."/>
            <person name="Woyke T."/>
            <person name="Klenk H.P."/>
            <person name="Zhou Y."/>
            <person name="Lilburn T.G."/>
            <person name="Beck B.J."/>
            <person name="De Vos P."/>
            <person name="Vandamme P."/>
            <person name="Eisen J.A."/>
            <person name="Garrity G."/>
            <person name="Hugenholtz P."/>
            <person name="Kyrpides N.C."/>
        </authorList>
    </citation>
    <scope>NUCLEOTIDE SEQUENCE [LARGE SCALE GENOMIC DNA]</scope>
    <source>
        <strain evidence="1 2">CGMCC 1.5364</strain>
    </source>
</reference>
<dbReference type="EMBL" id="VLKU01000008">
    <property type="protein sequence ID" value="TWI32741.1"/>
    <property type="molecule type" value="Genomic_DNA"/>
</dbReference>